<reference evidence="1" key="3">
    <citation type="submission" date="2015-04" db="UniProtKB">
        <authorList>
            <consortium name="EnsemblPlants"/>
        </authorList>
    </citation>
    <scope>IDENTIFICATION</scope>
</reference>
<reference evidence="1 2" key="1">
    <citation type="submission" date="2012-08" db="EMBL/GenBank/DDBJ databases">
        <title>Oryza genome evolution.</title>
        <authorList>
            <person name="Wing R.A."/>
        </authorList>
    </citation>
    <scope>NUCLEOTIDE SEQUENCE</scope>
</reference>
<reference evidence="2" key="2">
    <citation type="submission" date="2013-12" db="EMBL/GenBank/DDBJ databases">
        <authorList>
            <person name="Yu Y."/>
            <person name="Lee S."/>
            <person name="de Baynast K."/>
            <person name="Wissotski M."/>
            <person name="Liu L."/>
            <person name="Talag J."/>
            <person name="Goicoechea J."/>
            <person name="Angelova A."/>
            <person name="Jetty R."/>
            <person name="Kudrna D."/>
            <person name="Golser W."/>
            <person name="Rivera L."/>
            <person name="Zhang J."/>
            <person name="Wing R."/>
        </authorList>
    </citation>
    <scope>NUCLEOTIDE SEQUENCE</scope>
</reference>
<dbReference type="Proteomes" id="UP000032180">
    <property type="component" value="Chromosome 12"/>
</dbReference>
<name>A0A0D9XY85_9ORYZ</name>
<organism evidence="1 2">
    <name type="scientific">Leersia perrieri</name>
    <dbReference type="NCBI Taxonomy" id="77586"/>
    <lineage>
        <taxon>Eukaryota</taxon>
        <taxon>Viridiplantae</taxon>
        <taxon>Streptophyta</taxon>
        <taxon>Embryophyta</taxon>
        <taxon>Tracheophyta</taxon>
        <taxon>Spermatophyta</taxon>
        <taxon>Magnoliopsida</taxon>
        <taxon>Liliopsida</taxon>
        <taxon>Poales</taxon>
        <taxon>Poaceae</taxon>
        <taxon>BOP clade</taxon>
        <taxon>Oryzoideae</taxon>
        <taxon>Oryzeae</taxon>
        <taxon>Oryzinae</taxon>
        <taxon>Leersia</taxon>
    </lineage>
</organism>
<dbReference type="HOGENOM" id="CLU_1654674_0_0_1"/>
<dbReference type="AlphaFoldDB" id="A0A0D9XY85"/>
<proteinExistence type="predicted"/>
<dbReference type="EnsemblPlants" id="LPERR12G06670.1">
    <property type="protein sequence ID" value="LPERR12G06670.1"/>
    <property type="gene ID" value="LPERR12G06670"/>
</dbReference>
<protein>
    <submittedName>
        <fullName evidence="1">Uncharacterized protein</fullName>
    </submittedName>
</protein>
<evidence type="ECO:0000313" key="1">
    <source>
        <dbReference type="EnsemblPlants" id="LPERR12G06670.1"/>
    </source>
</evidence>
<evidence type="ECO:0000313" key="2">
    <source>
        <dbReference type="Proteomes" id="UP000032180"/>
    </source>
</evidence>
<sequence>MGNILKCFISCFDEEDDDGGRGGHIPNSYPQPSRQHYQPLGLADLRVPLSTPPQPWQQQLWPVPPLAHHHGAQCDDFLNLKSTSMLPRQQQLCPVRPLAHHHGAHVHRAIIKIEKVEAQSARCEDFLNLKSTSTVPEGLAQHVTAPKQAQGIGRCCHASCYSLEKYPTN</sequence>
<accession>A0A0D9XY85</accession>
<dbReference type="Gramene" id="LPERR12G06670.1">
    <property type="protein sequence ID" value="LPERR12G06670.1"/>
    <property type="gene ID" value="LPERR12G06670"/>
</dbReference>
<dbReference type="STRING" id="77586.A0A0D9XY85"/>
<keyword evidence="2" id="KW-1185">Reference proteome</keyword>